<feature type="transmembrane region" description="Helical" evidence="1">
    <location>
        <begin position="37"/>
        <end position="58"/>
    </location>
</feature>
<feature type="transmembrane region" description="Helical" evidence="1">
    <location>
        <begin position="99"/>
        <end position="116"/>
    </location>
</feature>
<reference evidence="2 3" key="1">
    <citation type="submission" date="2017-05" db="EMBL/GenBank/DDBJ databases">
        <authorList>
            <person name="Varghese N."/>
            <person name="Submissions S."/>
        </authorList>
    </citation>
    <scope>NUCLEOTIDE SEQUENCE [LARGE SCALE GENOMIC DNA]</scope>
    <source>
        <strain evidence="2 3">DSM 21985</strain>
    </source>
</reference>
<evidence type="ECO:0000256" key="1">
    <source>
        <dbReference type="SAM" id="Phobius"/>
    </source>
</evidence>
<gene>
    <name evidence="2" type="ORF">SAMN06265219_10554</name>
</gene>
<dbReference type="Proteomes" id="UP000317557">
    <property type="component" value="Unassembled WGS sequence"/>
</dbReference>
<keyword evidence="1" id="KW-1133">Transmembrane helix</keyword>
<proteinExistence type="predicted"/>
<organism evidence="2 3">
    <name type="scientific">Gracilimonas mengyeensis</name>
    <dbReference type="NCBI Taxonomy" id="1302730"/>
    <lineage>
        <taxon>Bacteria</taxon>
        <taxon>Pseudomonadati</taxon>
        <taxon>Balneolota</taxon>
        <taxon>Balneolia</taxon>
        <taxon>Balneolales</taxon>
        <taxon>Balneolaceae</taxon>
        <taxon>Gracilimonas</taxon>
    </lineage>
</organism>
<keyword evidence="3" id="KW-1185">Reference proteome</keyword>
<evidence type="ECO:0000313" key="2">
    <source>
        <dbReference type="EMBL" id="SMO57307.1"/>
    </source>
</evidence>
<name>A0A521CD05_9BACT</name>
<keyword evidence="1" id="KW-0812">Transmembrane</keyword>
<protein>
    <submittedName>
        <fullName evidence="2">Uncharacterized protein</fullName>
    </submittedName>
</protein>
<dbReference type="AlphaFoldDB" id="A0A521CD05"/>
<keyword evidence="1" id="KW-0472">Membrane</keyword>
<feature type="transmembrane region" description="Helical" evidence="1">
    <location>
        <begin position="70"/>
        <end position="87"/>
    </location>
</feature>
<accession>A0A521CD05</accession>
<sequence>MDNLPRFIFYTSGIFIVSAAFTLLSSEFLVKISDPGVTGMLFLLGFGLVYMNLVFVSGRRFMRRLQGPNPAPYVFALMVAIPPLVWVKIFDAGLGQSELTYMFTVIVACGLGAYFGHRAGQKAQARFQQNLKEYLQQDDSSPENN</sequence>
<evidence type="ECO:0000313" key="3">
    <source>
        <dbReference type="Proteomes" id="UP000317557"/>
    </source>
</evidence>
<dbReference type="EMBL" id="FXTP01000005">
    <property type="protein sequence ID" value="SMO57307.1"/>
    <property type="molecule type" value="Genomic_DNA"/>
</dbReference>
<dbReference type="OrthoDB" id="1524526at2"/>
<dbReference type="RefSeq" id="WP_142453885.1">
    <property type="nucleotide sequence ID" value="NZ_FXTP01000005.1"/>
</dbReference>
<feature type="transmembrane region" description="Helical" evidence="1">
    <location>
        <begin position="7"/>
        <end position="25"/>
    </location>
</feature>